<keyword evidence="5 8" id="KW-0812">Transmembrane</keyword>
<comment type="caution">
    <text evidence="9">The sequence shown here is derived from an EMBL/GenBank/DDBJ whole genome shotgun (WGS) entry which is preliminary data.</text>
</comment>
<protein>
    <submittedName>
        <fullName evidence="9">ABC transporter permease</fullName>
    </submittedName>
</protein>
<feature type="transmembrane region" description="Helical" evidence="8">
    <location>
        <begin position="72"/>
        <end position="102"/>
    </location>
</feature>
<evidence type="ECO:0000256" key="5">
    <source>
        <dbReference type="ARBA" id="ARBA00022692"/>
    </source>
</evidence>
<reference evidence="9 10" key="1">
    <citation type="submission" date="2018-02" db="EMBL/GenBank/DDBJ databases">
        <title>Whole genome sequencing of endophytic bacterium.</title>
        <authorList>
            <person name="Eedara R."/>
            <person name="Podile A.R."/>
        </authorList>
    </citation>
    <scope>NUCLEOTIDE SEQUENCE [LARGE SCALE GENOMIC DNA]</scope>
    <source>
        <strain evidence="9 10">RP1T</strain>
    </source>
</reference>
<dbReference type="OrthoDB" id="7284468at2"/>
<keyword evidence="10" id="KW-1185">Reference proteome</keyword>
<dbReference type="PANTHER" id="PTHR32196:SF21">
    <property type="entry name" value="ABC TRANSPORTER PERMEASE PROTEIN YPHD-RELATED"/>
    <property type="match status" value="1"/>
</dbReference>
<comment type="subcellular location">
    <subcellularLocation>
        <location evidence="1">Cell membrane</location>
        <topology evidence="1">Multi-pass membrane protein</topology>
    </subcellularLocation>
</comment>
<feature type="transmembrane region" description="Helical" evidence="8">
    <location>
        <begin position="43"/>
        <end position="60"/>
    </location>
</feature>
<feature type="transmembrane region" description="Helical" evidence="8">
    <location>
        <begin position="236"/>
        <end position="255"/>
    </location>
</feature>
<dbReference type="GO" id="GO:0022857">
    <property type="term" value="F:transmembrane transporter activity"/>
    <property type="evidence" value="ECO:0007669"/>
    <property type="project" value="InterPro"/>
</dbReference>
<name>A0A2S9QC07_9HYPH</name>
<evidence type="ECO:0000256" key="2">
    <source>
        <dbReference type="ARBA" id="ARBA00022448"/>
    </source>
</evidence>
<keyword evidence="6 8" id="KW-1133">Transmembrane helix</keyword>
<gene>
    <name evidence="9" type="ORF">C5L14_16320</name>
</gene>
<accession>A0A2S9QC07</accession>
<dbReference type="CDD" id="cd06579">
    <property type="entry name" value="TM_PBP1_transp_AraH_like"/>
    <property type="match status" value="1"/>
</dbReference>
<evidence type="ECO:0000256" key="8">
    <source>
        <dbReference type="SAM" id="Phobius"/>
    </source>
</evidence>
<evidence type="ECO:0000313" key="10">
    <source>
        <dbReference type="Proteomes" id="UP000237682"/>
    </source>
</evidence>
<feature type="transmembrane region" description="Helical" evidence="8">
    <location>
        <begin position="114"/>
        <end position="132"/>
    </location>
</feature>
<evidence type="ECO:0000256" key="6">
    <source>
        <dbReference type="ARBA" id="ARBA00022989"/>
    </source>
</evidence>
<evidence type="ECO:0000256" key="1">
    <source>
        <dbReference type="ARBA" id="ARBA00004651"/>
    </source>
</evidence>
<dbReference type="AlphaFoldDB" id="A0A2S9QC07"/>
<dbReference type="EMBL" id="PUEJ01000005">
    <property type="protein sequence ID" value="PRH86855.1"/>
    <property type="molecule type" value="Genomic_DNA"/>
</dbReference>
<dbReference type="InterPro" id="IPR001851">
    <property type="entry name" value="ABC_transp_permease"/>
</dbReference>
<keyword evidence="2" id="KW-0813">Transport</keyword>
<dbReference type="Proteomes" id="UP000237682">
    <property type="component" value="Unassembled WGS sequence"/>
</dbReference>
<feature type="transmembrane region" description="Helical" evidence="8">
    <location>
        <begin position="287"/>
        <end position="306"/>
    </location>
</feature>
<evidence type="ECO:0000313" key="9">
    <source>
        <dbReference type="EMBL" id="PRH86855.1"/>
    </source>
</evidence>
<dbReference type="PANTHER" id="PTHR32196">
    <property type="entry name" value="ABC TRANSPORTER PERMEASE PROTEIN YPHD-RELATED-RELATED"/>
    <property type="match status" value="1"/>
</dbReference>
<proteinExistence type="predicted"/>
<organism evidence="9 10">
    <name type="scientific">Labrys okinawensis</name>
    <dbReference type="NCBI Taxonomy" id="346911"/>
    <lineage>
        <taxon>Bacteria</taxon>
        <taxon>Pseudomonadati</taxon>
        <taxon>Pseudomonadota</taxon>
        <taxon>Alphaproteobacteria</taxon>
        <taxon>Hyphomicrobiales</taxon>
        <taxon>Xanthobacteraceae</taxon>
        <taxon>Labrys</taxon>
    </lineage>
</organism>
<evidence type="ECO:0000256" key="3">
    <source>
        <dbReference type="ARBA" id="ARBA00022475"/>
    </source>
</evidence>
<keyword evidence="4" id="KW-0997">Cell inner membrane</keyword>
<feature type="transmembrane region" description="Helical" evidence="8">
    <location>
        <begin position="208"/>
        <end position="230"/>
    </location>
</feature>
<evidence type="ECO:0000256" key="4">
    <source>
        <dbReference type="ARBA" id="ARBA00022519"/>
    </source>
</evidence>
<dbReference type="GO" id="GO:0005886">
    <property type="term" value="C:plasma membrane"/>
    <property type="evidence" value="ECO:0007669"/>
    <property type="project" value="UniProtKB-SubCell"/>
</dbReference>
<sequence>MVRLRSLTPYLPWIALILAILVVGLFDARFLDPMTLIGLMADNATLFVMALGMTLVIYVGSVDLSMQSVAAVASIVLALLLPGYGLAAIPAAIVIGGMFGLLSGFVHGKLRIPSFVATLATGGIAATAALWISGQRAVGIAGDVRSDTLGWIIGSTLGLPNEIWVGLVVFVLAFVLEQATPFGKMMKAVGCSEPAATVSGIRVIRIKLAVFALAGAFAGLSGIMLAGRLSSGTPTIANEFLLPAIAAVVLGGTSLTGGNGGVLRTLAGTMLIAVFRTGMTFVGVNALAQQIVFGTILILAVCLNSGHAPKGVMK</sequence>
<evidence type="ECO:0000256" key="7">
    <source>
        <dbReference type="ARBA" id="ARBA00023136"/>
    </source>
</evidence>
<feature type="transmembrane region" description="Helical" evidence="8">
    <location>
        <begin position="12"/>
        <end position="31"/>
    </location>
</feature>
<keyword evidence="3" id="KW-1003">Cell membrane</keyword>
<dbReference type="RefSeq" id="WP_105863080.1">
    <property type="nucleotide sequence ID" value="NZ_PUEJ01000005.1"/>
</dbReference>
<keyword evidence="7 8" id="KW-0472">Membrane</keyword>
<dbReference type="Pfam" id="PF02653">
    <property type="entry name" value="BPD_transp_2"/>
    <property type="match status" value="1"/>
</dbReference>